<name>A0A3B1CPY8_9ZZZZ</name>
<protein>
    <submittedName>
        <fullName evidence="1">Membrane protein insertion efficiency factor YidD</fullName>
    </submittedName>
</protein>
<dbReference type="Pfam" id="PF01809">
    <property type="entry name" value="YidD"/>
    <property type="match status" value="1"/>
</dbReference>
<organism evidence="1">
    <name type="scientific">hydrothermal vent metagenome</name>
    <dbReference type="NCBI Taxonomy" id="652676"/>
    <lineage>
        <taxon>unclassified sequences</taxon>
        <taxon>metagenomes</taxon>
        <taxon>ecological metagenomes</taxon>
    </lineage>
</organism>
<dbReference type="SMART" id="SM01234">
    <property type="entry name" value="Haemolytic"/>
    <property type="match status" value="1"/>
</dbReference>
<evidence type="ECO:0000313" key="1">
    <source>
        <dbReference type="EMBL" id="VAX32179.1"/>
    </source>
</evidence>
<gene>
    <name evidence="1" type="ORF">MNBD_NITROSPIRAE01-336</name>
</gene>
<dbReference type="NCBIfam" id="TIGR00278">
    <property type="entry name" value="membrane protein insertion efficiency factor YidD"/>
    <property type="match status" value="1"/>
</dbReference>
<dbReference type="InterPro" id="IPR002696">
    <property type="entry name" value="Membr_insert_effic_factor_YidD"/>
</dbReference>
<accession>A0A3B1CPY8</accession>
<sequence length="70" mass="8087">MMGFLFTGLVRFYQYFISPILPPMCRFYPSCSSYAIEAVRRHGFLKGAFATFKRLLRCQPYCAGGYDPVK</sequence>
<dbReference type="PANTHER" id="PTHR33383">
    <property type="entry name" value="MEMBRANE PROTEIN INSERTION EFFICIENCY FACTOR-RELATED"/>
    <property type="match status" value="1"/>
</dbReference>
<reference evidence="1" key="1">
    <citation type="submission" date="2018-06" db="EMBL/GenBank/DDBJ databases">
        <authorList>
            <person name="Zhirakovskaya E."/>
        </authorList>
    </citation>
    <scope>NUCLEOTIDE SEQUENCE</scope>
</reference>
<dbReference type="EMBL" id="UOGF01000085">
    <property type="protein sequence ID" value="VAX32179.1"/>
    <property type="molecule type" value="Genomic_DNA"/>
</dbReference>
<dbReference type="AlphaFoldDB" id="A0A3B1CPY8"/>
<dbReference type="HAMAP" id="MF_00386">
    <property type="entry name" value="UPF0161_YidD"/>
    <property type="match status" value="1"/>
</dbReference>
<proteinExistence type="inferred from homology"/>
<dbReference type="PANTHER" id="PTHR33383:SF1">
    <property type="entry name" value="MEMBRANE PROTEIN INSERTION EFFICIENCY FACTOR-RELATED"/>
    <property type="match status" value="1"/>
</dbReference>